<dbReference type="SUPFAM" id="SSF52151">
    <property type="entry name" value="FabD/lysophospholipase-like"/>
    <property type="match status" value="1"/>
</dbReference>
<gene>
    <name evidence="3" type="ORF">Q0590_25030</name>
</gene>
<proteinExistence type="predicted"/>
<dbReference type="EMBL" id="JAUKPO010000020">
    <property type="protein sequence ID" value="MDO1449565.1"/>
    <property type="molecule type" value="Genomic_DNA"/>
</dbReference>
<dbReference type="RefSeq" id="WP_302040369.1">
    <property type="nucleotide sequence ID" value="NZ_JAUKPO010000020.1"/>
</dbReference>
<comment type="caution">
    <text evidence="3">The sequence shown here is derived from an EMBL/GenBank/DDBJ whole genome shotgun (WGS) entry which is preliminary data.</text>
</comment>
<name>A0ABT8RBW9_9BACT</name>
<evidence type="ECO:0000313" key="3">
    <source>
        <dbReference type="EMBL" id="MDO1449565.1"/>
    </source>
</evidence>
<feature type="domain" description="PNPLA" evidence="2">
    <location>
        <begin position="26"/>
        <end position="199"/>
    </location>
</feature>
<dbReference type="InterPro" id="IPR016035">
    <property type="entry name" value="Acyl_Trfase/lysoPLipase"/>
</dbReference>
<evidence type="ECO:0000313" key="4">
    <source>
        <dbReference type="Proteomes" id="UP001168528"/>
    </source>
</evidence>
<dbReference type="Pfam" id="PF01734">
    <property type="entry name" value="Patatin"/>
    <property type="match status" value="1"/>
</dbReference>
<organism evidence="3 4">
    <name type="scientific">Rhodocytophaga aerolata</name>
    <dbReference type="NCBI Taxonomy" id="455078"/>
    <lineage>
        <taxon>Bacteria</taxon>
        <taxon>Pseudomonadati</taxon>
        <taxon>Bacteroidota</taxon>
        <taxon>Cytophagia</taxon>
        <taxon>Cytophagales</taxon>
        <taxon>Rhodocytophagaceae</taxon>
        <taxon>Rhodocytophaga</taxon>
    </lineage>
</organism>
<accession>A0ABT8RBW9</accession>
<evidence type="ECO:0000256" key="1">
    <source>
        <dbReference type="ARBA" id="ARBA00023098"/>
    </source>
</evidence>
<reference evidence="3" key="1">
    <citation type="submission" date="2023-07" db="EMBL/GenBank/DDBJ databases">
        <title>The genome sequence of Rhodocytophaga aerolata KACC 12507.</title>
        <authorList>
            <person name="Zhang X."/>
        </authorList>
    </citation>
    <scope>NUCLEOTIDE SEQUENCE</scope>
    <source>
        <strain evidence="3">KACC 12507</strain>
    </source>
</reference>
<evidence type="ECO:0000259" key="2">
    <source>
        <dbReference type="Pfam" id="PF01734"/>
    </source>
</evidence>
<keyword evidence="1" id="KW-0443">Lipid metabolism</keyword>
<dbReference type="InterPro" id="IPR002641">
    <property type="entry name" value="PNPLA_dom"/>
</dbReference>
<dbReference type="Proteomes" id="UP001168528">
    <property type="component" value="Unassembled WGS sequence"/>
</dbReference>
<dbReference type="Gene3D" id="3.40.1090.10">
    <property type="entry name" value="Cytosolic phospholipase A2 catalytic domain"/>
    <property type="match status" value="1"/>
</dbReference>
<keyword evidence="4" id="KW-1185">Reference proteome</keyword>
<sequence length="319" mass="35898">MNKLIAPVLDQFPNLAPVDRMPVHALVISGGGALGALGGGTLARLNKDYQIISGVSTGSLLSPLVALREWDRLREAYTTVTQKDIFTYNPFKADGKIHIWKAIWRILQGKTTLGDSSALRKTIKRFFSQADFECLQQSGKQIIVACQETSREPEQIHHFSSLDCSYEDMVDYLWFSANAPGVMSIGYKNGGEWCDGGVTELLSLKKVIQMGATHVDVIIHRCRRNALQKSPAKDFFHNVFRLADIMRHEIEANDLETGLLYAHAYKVKVNVYWIPEKLTNNSLIFDKAKMNAWWQLGYNTALDEKRIDRYSGSILSEAV</sequence>
<protein>
    <submittedName>
        <fullName evidence="3">Patatin-like phospholipase family protein</fullName>
    </submittedName>
</protein>